<name>A0A1S3CYA3_DIACI</name>
<dbReference type="PANTHER" id="PTHR35450">
    <property type="entry name" value="REVERSE TRANSCRIPTASE DOMAIN-CONTAINING PROTEIN"/>
    <property type="match status" value="1"/>
</dbReference>
<protein>
    <submittedName>
        <fullName evidence="2">Uncharacterized protein LOC103507553</fullName>
    </submittedName>
    <submittedName>
        <fullName evidence="3">Uncharacterized protein LOC103507554</fullName>
    </submittedName>
    <submittedName>
        <fullName evidence="4">Uncharacterized protein LOC108252254</fullName>
    </submittedName>
    <submittedName>
        <fullName evidence="5">Uncharacterized protein LOC113469932</fullName>
    </submittedName>
</protein>
<proteinExistence type="predicted"/>
<accession>A0A1S3CYA3</accession>
<keyword evidence="1" id="KW-1185">Reference proteome</keyword>
<sequence>MVLPTLDQSTNEMYKYLGVKQALVFNKSEAKDSVINTYTTRLKKILATSLNGANKIKGINTWCVPILTNSFGVLPWTQTDLQELDRKTRVMMTQFRMHHPKACTERLYLSRKNGGQGLINLERLGNREVKNLKAYFFKKKDSSPLHHIIIDADDKYSSLNLKNNDMPLQVYSCAELEEKWKQKSLHGRYKSQLDDCHSSSSDWLKPQSSIYCETEGFILAIQDQVIKTKNYMKHILKLDIPDDKCRVCHQGSETIQHITSACSSLANSEYLYGHNLSAKIIHQFIGNTHGLINNKDPHYKYDPEPVLENESYKLYWDTTIITDRRLPANRPDIVLIDKIQKNVKLIDIAHPNDHNILITMGEKIRKYQDLGIEIKDMWNMDKVEIVPVVVSTNGLIHPSLYEHIKKIQLPHYVIQKVQKNVLLETCRIVRKFIST</sequence>
<dbReference type="Proteomes" id="UP000079169">
    <property type="component" value="Unplaced"/>
</dbReference>
<dbReference type="PaxDb" id="121845-A0A1S3CYA3"/>
<evidence type="ECO:0000313" key="4">
    <source>
        <dbReference type="RefSeq" id="XP_017299100.1"/>
    </source>
</evidence>
<gene>
    <name evidence="3" type="primary">LOC103507554</name>
    <name evidence="2" type="synonym">LOC103507553</name>
    <name evidence="4" type="synonym">LOC108252254</name>
    <name evidence="5" type="synonym">LOC113469932</name>
</gene>
<evidence type="ECO:0000313" key="3">
    <source>
        <dbReference type="RefSeq" id="XP_008470258.1"/>
    </source>
</evidence>
<reference evidence="2 3" key="1">
    <citation type="submission" date="2025-04" db="UniProtKB">
        <authorList>
            <consortium name="RefSeq"/>
        </authorList>
    </citation>
    <scope>IDENTIFICATION</scope>
</reference>
<dbReference type="RefSeq" id="XP_017299100.1">
    <property type="nucleotide sequence ID" value="XM_017443611.1"/>
</dbReference>
<evidence type="ECO:0000313" key="5">
    <source>
        <dbReference type="RefSeq" id="XP_026683787.1"/>
    </source>
</evidence>
<dbReference type="OMA" id="CNISVAW"/>
<dbReference type="RefSeq" id="XP_008470257.1">
    <property type="nucleotide sequence ID" value="XM_008472035.1"/>
</dbReference>
<dbReference type="STRING" id="121845.A0A1S3CYA3"/>
<dbReference type="GeneID" id="103507554"/>
<dbReference type="AlphaFoldDB" id="A0A1S3CYA3"/>
<dbReference type="RefSeq" id="XP_008470258.1">
    <property type="nucleotide sequence ID" value="XM_008472036.1"/>
</dbReference>
<dbReference type="KEGG" id="dci:103507554"/>
<dbReference type="KEGG" id="dci:108252254"/>
<dbReference type="KEGG" id="dci:113469932"/>
<organism evidence="1 3">
    <name type="scientific">Diaphorina citri</name>
    <name type="common">Asian citrus psyllid</name>
    <dbReference type="NCBI Taxonomy" id="121845"/>
    <lineage>
        <taxon>Eukaryota</taxon>
        <taxon>Metazoa</taxon>
        <taxon>Ecdysozoa</taxon>
        <taxon>Arthropoda</taxon>
        <taxon>Hexapoda</taxon>
        <taxon>Insecta</taxon>
        <taxon>Pterygota</taxon>
        <taxon>Neoptera</taxon>
        <taxon>Paraneoptera</taxon>
        <taxon>Hemiptera</taxon>
        <taxon>Sternorrhyncha</taxon>
        <taxon>Psylloidea</taxon>
        <taxon>Psyllidae</taxon>
        <taxon>Diaphorininae</taxon>
        <taxon>Diaphorina</taxon>
    </lineage>
</organism>
<evidence type="ECO:0000313" key="1">
    <source>
        <dbReference type="Proteomes" id="UP000079169"/>
    </source>
</evidence>
<dbReference type="GeneID" id="108252254"/>
<dbReference type="RefSeq" id="XP_026683787.1">
    <property type="nucleotide sequence ID" value="XM_026827986.1"/>
</dbReference>
<dbReference type="PANTHER" id="PTHR35450:SF2">
    <property type="entry name" value="REVERSE TRANSCRIPTASE DOMAIN-CONTAINING PROTEIN"/>
    <property type="match status" value="1"/>
</dbReference>
<dbReference type="GeneID" id="103507553"/>
<evidence type="ECO:0000313" key="2">
    <source>
        <dbReference type="RefSeq" id="XP_008470257.1"/>
    </source>
</evidence>
<dbReference type="KEGG" id="dci:103507553"/>